<accession>A0A9P5ZLQ6</accession>
<dbReference type="AlphaFoldDB" id="A0A9P5ZLQ6"/>
<evidence type="ECO:0000313" key="3">
    <source>
        <dbReference type="Proteomes" id="UP000807025"/>
    </source>
</evidence>
<name>A0A9P5ZLQ6_PLEER</name>
<comment type="caution">
    <text evidence="2">The sequence shown here is derived from an EMBL/GenBank/DDBJ whole genome shotgun (WGS) entry which is preliminary data.</text>
</comment>
<keyword evidence="3" id="KW-1185">Reference proteome</keyword>
<protein>
    <submittedName>
        <fullName evidence="2">Uncharacterized protein</fullName>
    </submittedName>
</protein>
<gene>
    <name evidence="2" type="ORF">BDN71DRAFT_283474</name>
</gene>
<feature type="compositionally biased region" description="Acidic residues" evidence="1">
    <location>
        <begin position="11"/>
        <end position="20"/>
    </location>
</feature>
<dbReference type="Proteomes" id="UP000807025">
    <property type="component" value="Unassembled WGS sequence"/>
</dbReference>
<sequence>MDCDPNPSETDAIEATEDDAGTTRNGDDQHRDSVPRLPLKAWRSFRLLVVSTAGATRAAPYRFLLVGNDMIESELVELKSRVLQGWKTWFPDATFKPCKLASPSLVTRF</sequence>
<proteinExistence type="predicted"/>
<reference evidence="2" key="1">
    <citation type="submission" date="2020-11" db="EMBL/GenBank/DDBJ databases">
        <authorList>
            <consortium name="DOE Joint Genome Institute"/>
            <person name="Ahrendt S."/>
            <person name="Riley R."/>
            <person name="Andreopoulos W."/>
            <person name="Labutti K."/>
            <person name="Pangilinan J."/>
            <person name="Ruiz-Duenas F.J."/>
            <person name="Barrasa J.M."/>
            <person name="Sanchez-Garcia M."/>
            <person name="Camarero S."/>
            <person name="Miyauchi S."/>
            <person name="Serrano A."/>
            <person name="Linde D."/>
            <person name="Babiker R."/>
            <person name="Drula E."/>
            <person name="Ayuso-Fernandez I."/>
            <person name="Pacheco R."/>
            <person name="Padilla G."/>
            <person name="Ferreira P."/>
            <person name="Barriuso J."/>
            <person name="Kellner H."/>
            <person name="Castanera R."/>
            <person name="Alfaro M."/>
            <person name="Ramirez L."/>
            <person name="Pisabarro A.G."/>
            <person name="Kuo A."/>
            <person name="Tritt A."/>
            <person name="Lipzen A."/>
            <person name="He G."/>
            <person name="Yan M."/>
            <person name="Ng V."/>
            <person name="Cullen D."/>
            <person name="Martin F."/>
            <person name="Rosso M.-N."/>
            <person name="Henrissat B."/>
            <person name="Hibbett D."/>
            <person name="Martinez A.T."/>
            <person name="Grigoriev I.V."/>
        </authorList>
    </citation>
    <scope>NUCLEOTIDE SEQUENCE</scope>
    <source>
        <strain evidence="2">ATCC 90797</strain>
    </source>
</reference>
<feature type="region of interest" description="Disordered" evidence="1">
    <location>
        <begin position="1"/>
        <end position="33"/>
    </location>
</feature>
<evidence type="ECO:0000313" key="2">
    <source>
        <dbReference type="EMBL" id="KAF9489722.1"/>
    </source>
</evidence>
<evidence type="ECO:0000256" key="1">
    <source>
        <dbReference type="SAM" id="MobiDB-lite"/>
    </source>
</evidence>
<organism evidence="2 3">
    <name type="scientific">Pleurotus eryngii</name>
    <name type="common">Boletus of the steppes</name>
    <dbReference type="NCBI Taxonomy" id="5323"/>
    <lineage>
        <taxon>Eukaryota</taxon>
        <taxon>Fungi</taxon>
        <taxon>Dikarya</taxon>
        <taxon>Basidiomycota</taxon>
        <taxon>Agaricomycotina</taxon>
        <taxon>Agaricomycetes</taxon>
        <taxon>Agaricomycetidae</taxon>
        <taxon>Agaricales</taxon>
        <taxon>Pleurotineae</taxon>
        <taxon>Pleurotaceae</taxon>
        <taxon>Pleurotus</taxon>
    </lineage>
</organism>
<dbReference type="EMBL" id="MU154662">
    <property type="protein sequence ID" value="KAF9489722.1"/>
    <property type="molecule type" value="Genomic_DNA"/>
</dbReference>